<dbReference type="OrthoDB" id="6707922at2"/>
<evidence type="ECO:0000313" key="2">
    <source>
        <dbReference type="Proteomes" id="UP000185895"/>
    </source>
</evidence>
<accession>A0A1E7REG2</accession>
<comment type="caution">
    <text evidence="1">The sequence shown here is derived from an EMBL/GenBank/DDBJ whole genome shotgun (WGS) entry which is preliminary data.</text>
</comment>
<dbReference type="RefSeq" id="WP_070069009.1">
    <property type="nucleotide sequence ID" value="NZ_MKKK01000007.1"/>
</dbReference>
<dbReference type="Proteomes" id="UP000185895">
    <property type="component" value="Unassembled WGS sequence"/>
</dbReference>
<dbReference type="EMBL" id="MKKK01000007">
    <property type="protein sequence ID" value="OEY97545.1"/>
    <property type="molecule type" value="Genomic_DNA"/>
</dbReference>
<sequence>MSQRIIQRIGETDQFYLKKNTPELALERGDLRLQLVTLSHNRQEQIHFLHEAIVILEQSRLEFDEIPLQLYLDLSLQLGRAYMMYYELTRDTKFATITQQILKPLAHYQDGDLLFLLAYACAVKSEFAMTKHWLQKYVRSPVFDFALLQNHTAFQHLQSQQWFAGLLKGKLH</sequence>
<evidence type="ECO:0000313" key="1">
    <source>
        <dbReference type="EMBL" id="OEY97545.1"/>
    </source>
</evidence>
<name>A0A1E7REG2_9GAMM</name>
<gene>
    <name evidence="1" type="ORF">BJI46_09330</name>
</gene>
<dbReference type="AlphaFoldDB" id="A0A1E7REG2"/>
<dbReference type="STRING" id="1262585.BJI46_09330"/>
<protein>
    <submittedName>
        <fullName evidence="1">Uncharacterized protein</fullName>
    </submittedName>
</protein>
<proteinExistence type="predicted"/>
<organism evidence="1 2">
    <name type="scientific">Acinetobacter qingfengensis</name>
    <dbReference type="NCBI Taxonomy" id="1262585"/>
    <lineage>
        <taxon>Bacteria</taxon>
        <taxon>Pseudomonadati</taxon>
        <taxon>Pseudomonadota</taxon>
        <taxon>Gammaproteobacteria</taxon>
        <taxon>Moraxellales</taxon>
        <taxon>Moraxellaceae</taxon>
        <taxon>Acinetobacter</taxon>
    </lineage>
</organism>
<reference evidence="1 2" key="1">
    <citation type="submission" date="2016-09" db="EMBL/GenBank/DDBJ databases">
        <authorList>
            <person name="Capua I."/>
            <person name="De Benedictis P."/>
            <person name="Joannis T."/>
            <person name="Lombin L.H."/>
            <person name="Cattoli G."/>
        </authorList>
    </citation>
    <scope>NUCLEOTIDE SEQUENCE [LARGE SCALE GENOMIC DNA]</scope>
    <source>
        <strain evidence="1 2">ANC 4671</strain>
    </source>
</reference>
<keyword evidence="2" id="KW-1185">Reference proteome</keyword>